<dbReference type="PhylomeDB" id="T1IXE7"/>
<sequence>MTRDRDRHQHSAIFESKNRFLKIIIRLSPSNARKISITLGHKSRTGLAQEDSCPDQAPRFVSLSRSGASRSFSLLFWYLSVSWGRDGALGGWVPVEAGLPIALQFVLVSREPQLRARLFLGSVPVEAGLPDRSSVRSDSGESCSFVGGHCCFYADFNEQMCHSCGGFVAN</sequence>
<accession>T1IXE7</accession>
<organism evidence="1 2">
    <name type="scientific">Strigamia maritima</name>
    <name type="common">European centipede</name>
    <name type="synonym">Geophilus maritimus</name>
    <dbReference type="NCBI Taxonomy" id="126957"/>
    <lineage>
        <taxon>Eukaryota</taxon>
        <taxon>Metazoa</taxon>
        <taxon>Ecdysozoa</taxon>
        <taxon>Arthropoda</taxon>
        <taxon>Myriapoda</taxon>
        <taxon>Chilopoda</taxon>
        <taxon>Pleurostigmophora</taxon>
        <taxon>Geophilomorpha</taxon>
        <taxon>Linotaeniidae</taxon>
        <taxon>Strigamia</taxon>
    </lineage>
</organism>
<dbReference type="Proteomes" id="UP000014500">
    <property type="component" value="Unassembled WGS sequence"/>
</dbReference>
<dbReference type="EMBL" id="JH431646">
    <property type="status" value="NOT_ANNOTATED_CDS"/>
    <property type="molecule type" value="Genomic_DNA"/>
</dbReference>
<evidence type="ECO:0000313" key="2">
    <source>
        <dbReference type="Proteomes" id="UP000014500"/>
    </source>
</evidence>
<dbReference type="HOGENOM" id="CLU_1574684_0_0_1"/>
<dbReference type="EnsemblMetazoa" id="SMAR005879-RA">
    <property type="protein sequence ID" value="SMAR005879-PA"/>
    <property type="gene ID" value="SMAR005879"/>
</dbReference>
<reference evidence="1" key="2">
    <citation type="submission" date="2015-02" db="UniProtKB">
        <authorList>
            <consortium name="EnsemblMetazoa"/>
        </authorList>
    </citation>
    <scope>IDENTIFICATION</scope>
</reference>
<evidence type="ECO:0000313" key="1">
    <source>
        <dbReference type="EnsemblMetazoa" id="SMAR005879-PA"/>
    </source>
</evidence>
<name>T1IXE7_STRMM</name>
<dbReference type="AlphaFoldDB" id="T1IXE7"/>
<keyword evidence="2" id="KW-1185">Reference proteome</keyword>
<protein>
    <submittedName>
        <fullName evidence="1">Uncharacterized protein</fullName>
    </submittedName>
</protein>
<proteinExistence type="predicted"/>
<reference evidence="2" key="1">
    <citation type="submission" date="2011-05" db="EMBL/GenBank/DDBJ databases">
        <authorList>
            <person name="Richards S.R."/>
            <person name="Qu J."/>
            <person name="Jiang H."/>
            <person name="Jhangiani S.N."/>
            <person name="Agravi P."/>
            <person name="Goodspeed R."/>
            <person name="Gross S."/>
            <person name="Mandapat C."/>
            <person name="Jackson L."/>
            <person name="Mathew T."/>
            <person name="Pu L."/>
            <person name="Thornton R."/>
            <person name="Saada N."/>
            <person name="Wilczek-Boney K.B."/>
            <person name="Lee S."/>
            <person name="Kovar C."/>
            <person name="Wu Y."/>
            <person name="Scherer S.E."/>
            <person name="Worley K.C."/>
            <person name="Muzny D.M."/>
            <person name="Gibbs R."/>
        </authorList>
    </citation>
    <scope>NUCLEOTIDE SEQUENCE</scope>
    <source>
        <strain evidence="2">Brora</strain>
    </source>
</reference>